<feature type="compositionally biased region" description="Basic and acidic residues" evidence="1">
    <location>
        <begin position="33"/>
        <end position="52"/>
    </location>
</feature>
<protein>
    <submittedName>
        <fullName evidence="3">Uncharacterized protein</fullName>
    </submittedName>
</protein>
<keyword evidence="2" id="KW-0812">Transmembrane</keyword>
<accession>A0A6J4TWX7</accession>
<feature type="region of interest" description="Disordered" evidence="1">
    <location>
        <begin position="33"/>
        <end position="80"/>
    </location>
</feature>
<name>A0A6J4TWX7_9ACTN</name>
<proteinExistence type="predicted"/>
<gene>
    <name evidence="3" type="ORF">AVDCRST_MAG85-3965</name>
</gene>
<reference evidence="3" key="1">
    <citation type="submission" date="2020-02" db="EMBL/GenBank/DDBJ databases">
        <authorList>
            <person name="Meier V. D."/>
        </authorList>
    </citation>
    <scope>NUCLEOTIDE SEQUENCE</scope>
    <source>
        <strain evidence="3">AVDCRST_MAG85</strain>
    </source>
</reference>
<sequence>MLDVQQHGLGRPVVDHDDLVGLLGEHRIERLGEVRRPAVDGHDDADTHRADSTNHPSSGGDAARRPRAGPPGRRSRTDRRGYTGPMLIIAVAAFCVLLLVLAFVAPRLSRHAERGGKAPAHLGARGARKTPGIGHLLAKPFESASKWMGKSGSAGRKARGKTPV</sequence>
<feature type="region of interest" description="Disordered" evidence="1">
    <location>
        <begin position="144"/>
        <end position="164"/>
    </location>
</feature>
<keyword evidence="2" id="KW-1133">Transmembrane helix</keyword>
<dbReference type="Pfam" id="PF19949">
    <property type="entry name" value="DUF6411"/>
    <property type="match status" value="1"/>
</dbReference>
<feature type="transmembrane region" description="Helical" evidence="2">
    <location>
        <begin position="82"/>
        <end position="104"/>
    </location>
</feature>
<dbReference type="AlphaFoldDB" id="A0A6J4TWX7"/>
<dbReference type="EMBL" id="CADCVT010000448">
    <property type="protein sequence ID" value="CAA9534409.1"/>
    <property type="molecule type" value="Genomic_DNA"/>
</dbReference>
<keyword evidence="2" id="KW-0472">Membrane</keyword>
<evidence type="ECO:0000256" key="2">
    <source>
        <dbReference type="SAM" id="Phobius"/>
    </source>
</evidence>
<evidence type="ECO:0000313" key="3">
    <source>
        <dbReference type="EMBL" id="CAA9534409.1"/>
    </source>
</evidence>
<evidence type="ECO:0000256" key="1">
    <source>
        <dbReference type="SAM" id="MobiDB-lite"/>
    </source>
</evidence>
<dbReference type="InterPro" id="IPR045636">
    <property type="entry name" value="DUF6411"/>
</dbReference>
<organism evidence="3">
    <name type="scientific">uncultured Solirubrobacteraceae bacterium</name>
    <dbReference type="NCBI Taxonomy" id="1162706"/>
    <lineage>
        <taxon>Bacteria</taxon>
        <taxon>Bacillati</taxon>
        <taxon>Actinomycetota</taxon>
        <taxon>Thermoleophilia</taxon>
        <taxon>Solirubrobacterales</taxon>
        <taxon>Solirubrobacteraceae</taxon>
        <taxon>environmental samples</taxon>
    </lineage>
</organism>